<organism evidence="11 12">
    <name type="scientific">Hohaiivirga grylli</name>
    <dbReference type="NCBI Taxonomy" id="3133970"/>
    <lineage>
        <taxon>Bacteria</taxon>
        <taxon>Pseudomonadati</taxon>
        <taxon>Pseudomonadota</taxon>
        <taxon>Alphaproteobacteria</taxon>
        <taxon>Hyphomicrobiales</taxon>
        <taxon>Methylobacteriaceae</taxon>
        <taxon>Hohaiivirga</taxon>
    </lineage>
</organism>
<accession>A0ABV0BK46</accession>
<keyword evidence="4 9" id="KW-0132">Cell division</keyword>
<dbReference type="Gene3D" id="3.10.20.310">
    <property type="entry name" value="membrane protein fhac"/>
    <property type="match status" value="1"/>
</dbReference>
<feature type="transmembrane region" description="Helical" evidence="9">
    <location>
        <begin position="49"/>
        <end position="72"/>
    </location>
</feature>
<gene>
    <name evidence="9" type="primary">ftsQ</name>
    <name evidence="11" type="ORF">WJT86_09665</name>
</gene>
<dbReference type="GO" id="GO:0051301">
    <property type="term" value="P:cell division"/>
    <property type="evidence" value="ECO:0007669"/>
    <property type="project" value="UniProtKB-KW"/>
</dbReference>
<dbReference type="EMBL" id="JBBYXI010000003">
    <property type="protein sequence ID" value="MEN3931323.1"/>
    <property type="molecule type" value="Genomic_DNA"/>
</dbReference>
<dbReference type="Gene3D" id="3.40.50.11690">
    <property type="entry name" value="Cell division protein FtsQ/DivIB"/>
    <property type="match status" value="1"/>
</dbReference>
<dbReference type="HAMAP" id="MF_00911">
    <property type="entry name" value="FtsQ_subfam"/>
    <property type="match status" value="1"/>
</dbReference>
<dbReference type="RefSeq" id="WP_346337356.1">
    <property type="nucleotide sequence ID" value="NZ_JBBYXI010000003.1"/>
</dbReference>
<protein>
    <recommendedName>
        <fullName evidence="9">Cell division protein FtsQ</fullName>
    </recommendedName>
</protein>
<keyword evidence="12" id="KW-1185">Reference proteome</keyword>
<reference evidence="11 12" key="1">
    <citation type="submission" date="2024-04" db="EMBL/GenBank/DDBJ databases">
        <title>A novel species isolated from cricket.</title>
        <authorList>
            <person name="Wang H.-C."/>
        </authorList>
    </citation>
    <scope>NUCLEOTIDE SEQUENCE [LARGE SCALE GENOMIC DNA]</scope>
    <source>
        <strain evidence="11 12">WL0021</strain>
    </source>
</reference>
<dbReference type="InterPro" id="IPR026579">
    <property type="entry name" value="FtsQ"/>
</dbReference>
<dbReference type="InterPro" id="IPR005548">
    <property type="entry name" value="Cell_div_FtsQ/DivIB_C"/>
</dbReference>
<evidence type="ECO:0000256" key="1">
    <source>
        <dbReference type="ARBA" id="ARBA00004370"/>
    </source>
</evidence>
<evidence type="ECO:0000259" key="10">
    <source>
        <dbReference type="PROSITE" id="PS51779"/>
    </source>
</evidence>
<keyword evidence="7 9" id="KW-0472">Membrane</keyword>
<comment type="caution">
    <text evidence="11">The sequence shown here is derived from an EMBL/GenBank/DDBJ whole genome shotgun (WGS) entry which is preliminary data.</text>
</comment>
<dbReference type="Proteomes" id="UP001418637">
    <property type="component" value="Unassembled WGS sequence"/>
</dbReference>
<dbReference type="InterPro" id="IPR045335">
    <property type="entry name" value="FtsQ_C_sf"/>
</dbReference>
<dbReference type="Pfam" id="PF03799">
    <property type="entry name" value="FtsQ_DivIB_C"/>
    <property type="match status" value="1"/>
</dbReference>
<keyword evidence="5 9" id="KW-0812">Transmembrane</keyword>
<evidence type="ECO:0000256" key="8">
    <source>
        <dbReference type="ARBA" id="ARBA00023306"/>
    </source>
</evidence>
<dbReference type="Pfam" id="PF08478">
    <property type="entry name" value="POTRA_1"/>
    <property type="match status" value="1"/>
</dbReference>
<keyword evidence="3 9" id="KW-0997">Cell inner membrane</keyword>
<evidence type="ECO:0000256" key="7">
    <source>
        <dbReference type="ARBA" id="ARBA00023136"/>
    </source>
</evidence>
<evidence type="ECO:0000256" key="2">
    <source>
        <dbReference type="ARBA" id="ARBA00022475"/>
    </source>
</evidence>
<keyword evidence="8 9" id="KW-0131">Cell cycle</keyword>
<name>A0ABV0BK46_9HYPH</name>
<dbReference type="PANTHER" id="PTHR35851:SF1">
    <property type="entry name" value="CELL DIVISION PROTEIN FTSQ"/>
    <property type="match status" value="1"/>
</dbReference>
<keyword evidence="2 9" id="KW-1003">Cell membrane</keyword>
<evidence type="ECO:0000256" key="9">
    <source>
        <dbReference type="HAMAP-Rule" id="MF_00911"/>
    </source>
</evidence>
<evidence type="ECO:0000313" key="11">
    <source>
        <dbReference type="EMBL" id="MEN3931323.1"/>
    </source>
</evidence>
<dbReference type="InterPro" id="IPR034746">
    <property type="entry name" value="POTRA"/>
</dbReference>
<evidence type="ECO:0000313" key="12">
    <source>
        <dbReference type="Proteomes" id="UP001418637"/>
    </source>
</evidence>
<evidence type="ECO:0000256" key="3">
    <source>
        <dbReference type="ARBA" id="ARBA00022519"/>
    </source>
</evidence>
<keyword evidence="6 9" id="KW-1133">Transmembrane helix</keyword>
<sequence length="316" mass="35008">MQRPVTTGSTGRTDAYASAPRGWVNAPEVGFTYSRKSSRKHYRKSASRVLPRFLGTYLLTGFFSATALFGLWQSGQINEFINENGPLYHVAARAFGLGIDRVTIAGINQLRESEILGAAGISPKVSLLFVDANEMRDQLERMPLVKTAAVRKLYPNELVITLTEREPFAIWQLNGELFIVAEDGTVIDHTVDARFASLPLVVGENANKHIKEYLALLDAAGPLKKRIRAGTYVAGRRWTLKMENGVDVRLPETGTMEALQRMVSLERAQSVLEKDILAVDLRMPDRVVVRLSGEAAAARAETMKKKKFYGVKGIQS</sequence>
<dbReference type="InterPro" id="IPR013685">
    <property type="entry name" value="POTRA_FtsQ_type"/>
</dbReference>
<evidence type="ECO:0000256" key="5">
    <source>
        <dbReference type="ARBA" id="ARBA00022692"/>
    </source>
</evidence>
<comment type="similarity">
    <text evidence="9">Belongs to the FtsQ/DivIB family. FtsQ subfamily.</text>
</comment>
<evidence type="ECO:0000256" key="6">
    <source>
        <dbReference type="ARBA" id="ARBA00022989"/>
    </source>
</evidence>
<dbReference type="PROSITE" id="PS51779">
    <property type="entry name" value="POTRA"/>
    <property type="match status" value="1"/>
</dbReference>
<comment type="subcellular location">
    <subcellularLocation>
        <location evidence="9">Cell inner membrane</location>
        <topology evidence="9">Single-pass type II membrane protein</topology>
    </subcellularLocation>
    <subcellularLocation>
        <location evidence="1">Membrane</location>
    </subcellularLocation>
    <text evidence="9">Localizes to the division septum.</text>
</comment>
<dbReference type="PANTHER" id="PTHR35851">
    <property type="entry name" value="CELL DIVISION PROTEIN FTSQ"/>
    <property type="match status" value="1"/>
</dbReference>
<feature type="domain" description="POTRA" evidence="10">
    <location>
        <begin position="97"/>
        <end position="165"/>
    </location>
</feature>
<comment type="function">
    <text evidence="9">Essential cell division protein.</text>
</comment>
<proteinExistence type="inferred from homology"/>
<evidence type="ECO:0000256" key="4">
    <source>
        <dbReference type="ARBA" id="ARBA00022618"/>
    </source>
</evidence>